<evidence type="ECO:0000313" key="4">
    <source>
        <dbReference type="Proteomes" id="UP000499080"/>
    </source>
</evidence>
<evidence type="ECO:0000313" key="3">
    <source>
        <dbReference type="EMBL" id="GBL73511.1"/>
    </source>
</evidence>
<comment type="caution">
    <text evidence="3">The sequence shown here is derived from an EMBL/GenBank/DDBJ whole genome shotgun (WGS) entry which is preliminary data.</text>
</comment>
<dbReference type="Proteomes" id="UP000499080">
    <property type="component" value="Unassembled WGS sequence"/>
</dbReference>
<feature type="signal peptide" evidence="2">
    <location>
        <begin position="1"/>
        <end position="32"/>
    </location>
</feature>
<reference evidence="3 4" key="1">
    <citation type="journal article" date="2019" name="Sci. Rep.">
        <title>Orb-weaving spider Araneus ventricosus genome elucidates the spidroin gene catalogue.</title>
        <authorList>
            <person name="Kono N."/>
            <person name="Nakamura H."/>
            <person name="Ohtoshi R."/>
            <person name="Moran D.A.P."/>
            <person name="Shinohara A."/>
            <person name="Yoshida Y."/>
            <person name="Fujiwara M."/>
            <person name="Mori M."/>
            <person name="Tomita M."/>
            <person name="Arakawa K."/>
        </authorList>
    </citation>
    <scope>NUCLEOTIDE SEQUENCE [LARGE SCALE GENOMIC DNA]</scope>
</reference>
<evidence type="ECO:0000256" key="2">
    <source>
        <dbReference type="SAM" id="SignalP"/>
    </source>
</evidence>
<keyword evidence="2" id="KW-0732">Signal</keyword>
<evidence type="ECO:0000256" key="1">
    <source>
        <dbReference type="SAM" id="MobiDB-lite"/>
    </source>
</evidence>
<organism evidence="3 4">
    <name type="scientific">Araneus ventricosus</name>
    <name type="common">Orbweaver spider</name>
    <name type="synonym">Epeira ventricosa</name>
    <dbReference type="NCBI Taxonomy" id="182803"/>
    <lineage>
        <taxon>Eukaryota</taxon>
        <taxon>Metazoa</taxon>
        <taxon>Ecdysozoa</taxon>
        <taxon>Arthropoda</taxon>
        <taxon>Chelicerata</taxon>
        <taxon>Arachnida</taxon>
        <taxon>Araneae</taxon>
        <taxon>Araneomorphae</taxon>
        <taxon>Entelegynae</taxon>
        <taxon>Araneoidea</taxon>
        <taxon>Araneidae</taxon>
        <taxon>Araneus</taxon>
    </lineage>
</organism>
<gene>
    <name evidence="3" type="ORF">AVEN_207654_1</name>
</gene>
<accession>A0A4Y2A134</accession>
<name>A0A4Y2A134_ARAVE</name>
<sequence length="95" mass="10347">MEMRSRRISKRGFASLVGTIMLVLLSEPIADYSPVMGRRVFARAARNGGYCTLYHKARMLALVQPTQAGCKAGKGPVEESCTVRTSRTAVPESPC</sequence>
<keyword evidence="4" id="KW-1185">Reference proteome</keyword>
<dbReference type="EMBL" id="BGPR01079207">
    <property type="protein sequence ID" value="GBL73511.1"/>
    <property type="molecule type" value="Genomic_DNA"/>
</dbReference>
<protein>
    <submittedName>
        <fullName evidence="3">Uncharacterized protein</fullName>
    </submittedName>
</protein>
<feature type="chain" id="PRO_5021290377" evidence="2">
    <location>
        <begin position="33"/>
        <end position="95"/>
    </location>
</feature>
<dbReference type="AlphaFoldDB" id="A0A4Y2A134"/>
<feature type="region of interest" description="Disordered" evidence="1">
    <location>
        <begin position="71"/>
        <end position="95"/>
    </location>
</feature>
<proteinExistence type="predicted"/>